<protein>
    <submittedName>
        <fullName evidence="1">Uncharacterized protein</fullName>
    </submittedName>
</protein>
<reference evidence="1 2" key="2">
    <citation type="journal article" date="2021" name="Genomics">
        <title>High-quality reference genome for Clonorchis sinensis.</title>
        <authorList>
            <person name="Young N.D."/>
            <person name="Stroehlein A.J."/>
            <person name="Kinkar L."/>
            <person name="Wang T."/>
            <person name="Sohn W.M."/>
            <person name="Chang B.C.H."/>
            <person name="Kaur P."/>
            <person name="Weisz D."/>
            <person name="Dudchenko O."/>
            <person name="Aiden E.L."/>
            <person name="Korhonen P.K."/>
            <person name="Gasser R.B."/>
        </authorList>
    </citation>
    <scope>NUCLEOTIDE SEQUENCE [LARGE SCALE GENOMIC DNA]</scope>
    <source>
        <strain evidence="1">Cs-k2</strain>
    </source>
</reference>
<comment type="caution">
    <text evidence="1">The sequence shown here is derived from an EMBL/GenBank/DDBJ whole genome shotgun (WGS) entry which is preliminary data.</text>
</comment>
<name>A0A8T1MGZ2_CLOSI</name>
<evidence type="ECO:0000313" key="2">
    <source>
        <dbReference type="Proteomes" id="UP000286415"/>
    </source>
</evidence>
<accession>A0A8T1MGZ2</accession>
<evidence type="ECO:0000313" key="1">
    <source>
        <dbReference type="EMBL" id="KAG5448413.1"/>
    </source>
</evidence>
<dbReference type="EMBL" id="NIRI02000042">
    <property type="protein sequence ID" value="KAG5448413.1"/>
    <property type="molecule type" value="Genomic_DNA"/>
</dbReference>
<dbReference type="OrthoDB" id="6251695at2759"/>
<proteinExistence type="predicted"/>
<keyword evidence="2" id="KW-1185">Reference proteome</keyword>
<organism evidence="1 2">
    <name type="scientific">Clonorchis sinensis</name>
    <name type="common">Chinese liver fluke</name>
    <dbReference type="NCBI Taxonomy" id="79923"/>
    <lineage>
        <taxon>Eukaryota</taxon>
        <taxon>Metazoa</taxon>
        <taxon>Spiralia</taxon>
        <taxon>Lophotrochozoa</taxon>
        <taxon>Platyhelminthes</taxon>
        <taxon>Trematoda</taxon>
        <taxon>Digenea</taxon>
        <taxon>Opisthorchiida</taxon>
        <taxon>Opisthorchiata</taxon>
        <taxon>Opisthorchiidae</taxon>
        <taxon>Clonorchis</taxon>
    </lineage>
</organism>
<gene>
    <name evidence="1" type="ORF">CSKR_109979</name>
</gene>
<sequence length="428" mass="48740">MKTISFLDTSLLPTHFGYPAHFGPHCFLPEAEFRIVWRFLRCNRCSFRHLYHKLLLDENVRAGFAASHGPANKAQPLHSLTRAIKTILQGFALNRHLPSRLVIASSGSEASHPISPDAYFTTILQASFRFQRKFVVCPSHGRELFSFLYCEDDSDSVSSVELDSSLRTKIVPRGHSHFFQPRALHTNDQATDGNDSKHVLLTPIRVFAVAAKGVLATTLETHTYCNMTLNTWCNPIPNKSVFFSDKTCLSRLEEINHRWNLAYQSTEVEGQMVLAASTSNRSVRFPAPNVVSKVHNLVTYATASRLERRNRVWELEAQHRLFDRYRRLLSEGHDPSAATELSQTFIEEEEEEITNCYTMYNSGNCSSPSGNHTEYRPKKKRKRKRKRSSGTKSTNCIERNSCGSWTPVDQESVTFTYQSTGTQMKMHV</sequence>
<reference evidence="1 2" key="1">
    <citation type="journal article" date="2018" name="Biotechnol. Adv.">
        <title>Improved genomic resources and new bioinformatic workflow for the carcinogenic parasite Clonorchis sinensis: Biotechnological implications.</title>
        <authorList>
            <person name="Wang D."/>
            <person name="Korhonen P.K."/>
            <person name="Gasser R.B."/>
            <person name="Young N.D."/>
        </authorList>
    </citation>
    <scope>NUCLEOTIDE SEQUENCE [LARGE SCALE GENOMIC DNA]</scope>
    <source>
        <strain evidence="1">Cs-k2</strain>
    </source>
</reference>
<dbReference type="Proteomes" id="UP000286415">
    <property type="component" value="Unassembled WGS sequence"/>
</dbReference>